<sequence>METFAKVAVEGVKPVFDLGLGQISAHTLTWKVVQIGLVCGLLVGAAGGLFMMKKIAFKVMEYENSHFRSMNRYHEP</sequence>
<dbReference type="EMBL" id="UYRU01044557">
    <property type="protein sequence ID" value="VDK86946.1"/>
    <property type="molecule type" value="Genomic_DNA"/>
</dbReference>
<evidence type="ECO:0000256" key="1">
    <source>
        <dbReference type="SAM" id="Phobius"/>
    </source>
</evidence>
<evidence type="ECO:0000313" key="3">
    <source>
        <dbReference type="Proteomes" id="UP000281553"/>
    </source>
</evidence>
<reference evidence="2 3" key="1">
    <citation type="submission" date="2018-11" db="EMBL/GenBank/DDBJ databases">
        <authorList>
            <consortium name="Pathogen Informatics"/>
        </authorList>
    </citation>
    <scope>NUCLEOTIDE SEQUENCE [LARGE SCALE GENOMIC DNA]</scope>
</reference>
<dbReference type="Proteomes" id="UP000281553">
    <property type="component" value="Unassembled WGS sequence"/>
</dbReference>
<proteinExistence type="predicted"/>
<keyword evidence="1" id="KW-0472">Membrane</keyword>
<accession>A0A3P6TFL3</accession>
<evidence type="ECO:0000313" key="2">
    <source>
        <dbReference type="EMBL" id="VDK86946.1"/>
    </source>
</evidence>
<name>A0A3P6TFL3_DIBLA</name>
<gene>
    <name evidence="2" type="ORF">DILT_LOCUS3948</name>
</gene>
<keyword evidence="3" id="KW-1185">Reference proteome</keyword>
<keyword evidence="1" id="KW-1133">Transmembrane helix</keyword>
<keyword evidence="1" id="KW-0812">Transmembrane</keyword>
<organism evidence="2 3">
    <name type="scientific">Dibothriocephalus latus</name>
    <name type="common">Fish tapeworm</name>
    <name type="synonym">Diphyllobothrium latum</name>
    <dbReference type="NCBI Taxonomy" id="60516"/>
    <lineage>
        <taxon>Eukaryota</taxon>
        <taxon>Metazoa</taxon>
        <taxon>Spiralia</taxon>
        <taxon>Lophotrochozoa</taxon>
        <taxon>Platyhelminthes</taxon>
        <taxon>Cestoda</taxon>
        <taxon>Eucestoda</taxon>
        <taxon>Diphyllobothriidea</taxon>
        <taxon>Diphyllobothriidae</taxon>
        <taxon>Dibothriocephalus</taxon>
    </lineage>
</organism>
<protein>
    <submittedName>
        <fullName evidence="2">Uncharacterized protein</fullName>
    </submittedName>
</protein>
<feature type="transmembrane region" description="Helical" evidence="1">
    <location>
        <begin position="32"/>
        <end position="52"/>
    </location>
</feature>
<dbReference type="AlphaFoldDB" id="A0A3P6TFL3"/>